<evidence type="ECO:0000256" key="1">
    <source>
        <dbReference type="SAM" id="MobiDB-lite"/>
    </source>
</evidence>
<sequence>MIECTENSIKSYNNDKIKKRNNSSNNNNNCNNGENNINNEQSLKNINSNENNKNNNDDETELLNNITTTSSSLSTKKPIVLKKKRHPLITTLRYVAMFFIFFLLTNEYLVQFVHVEAVPLNKGKFSHINSNVLDPKDYNSFRIEYSTNYHEITSDHLFNMLNNRSRDIPLSSSNDFSNNNTNNNNNNDDENIINSSTDKINNKLTSEEIEKEIKEKNLKVFRDYNLTEDYYTTILNSNTTYILFLYHMDCPFSHRLLPIVETLSRTYPNILFFQSRGFTVILKSHFHTRTTPTLFIRVNDTLVKYKGRKDLVSIKKWISSNSNQIPIEVEPNVDIELSKEIRVDRGYLLYFSCVYVFFLVFCAIKRWFKKYQKMKTD</sequence>
<organism evidence="3 4">
    <name type="scientific">Dictyostelium firmibasis</name>
    <dbReference type="NCBI Taxonomy" id="79012"/>
    <lineage>
        <taxon>Eukaryota</taxon>
        <taxon>Amoebozoa</taxon>
        <taxon>Evosea</taxon>
        <taxon>Eumycetozoa</taxon>
        <taxon>Dictyostelia</taxon>
        <taxon>Dictyosteliales</taxon>
        <taxon>Dictyosteliaceae</taxon>
        <taxon>Dictyostelium</taxon>
    </lineage>
</organism>
<feature type="compositionally biased region" description="Low complexity" evidence="1">
    <location>
        <begin position="22"/>
        <end position="54"/>
    </location>
</feature>
<dbReference type="EMBL" id="JAVFKY010000001">
    <property type="protein sequence ID" value="KAK5584509.1"/>
    <property type="molecule type" value="Genomic_DNA"/>
</dbReference>
<feature type="transmembrane region" description="Helical" evidence="2">
    <location>
        <begin position="347"/>
        <end position="368"/>
    </location>
</feature>
<dbReference type="PANTHER" id="PTHR14684">
    <property type="entry name" value="THIOREDOXIN DOMAIN-CONTAINING PROTEIN 15"/>
    <property type="match status" value="1"/>
</dbReference>
<accession>A0AAN7YTI4</accession>
<comment type="caution">
    <text evidence="3">The sequence shown here is derived from an EMBL/GenBank/DDBJ whole genome shotgun (WGS) entry which is preliminary data.</text>
</comment>
<dbReference type="SUPFAM" id="SSF52833">
    <property type="entry name" value="Thioredoxin-like"/>
    <property type="match status" value="1"/>
</dbReference>
<keyword evidence="2" id="KW-0812">Transmembrane</keyword>
<feature type="region of interest" description="Disordered" evidence="1">
    <location>
        <begin position="171"/>
        <end position="195"/>
    </location>
</feature>
<protein>
    <recommendedName>
        <fullName evidence="5">Thioredoxin domain-containing protein</fullName>
    </recommendedName>
</protein>
<dbReference type="PANTHER" id="PTHR14684:SF2">
    <property type="entry name" value="THIOREDOXIN DOMAIN-CONTAINING PROTEIN 15"/>
    <property type="match status" value="1"/>
</dbReference>
<evidence type="ECO:0000313" key="3">
    <source>
        <dbReference type="EMBL" id="KAK5584509.1"/>
    </source>
</evidence>
<proteinExistence type="predicted"/>
<reference evidence="3 4" key="1">
    <citation type="submission" date="2023-11" db="EMBL/GenBank/DDBJ databases">
        <title>Dfirmibasis_genome.</title>
        <authorList>
            <person name="Edelbroek B."/>
            <person name="Kjellin J."/>
            <person name="Jerlstrom-Hultqvist J."/>
            <person name="Soderbom F."/>
        </authorList>
    </citation>
    <scope>NUCLEOTIDE SEQUENCE [LARGE SCALE GENOMIC DNA]</scope>
    <source>
        <strain evidence="3 4">TNS-C-14</strain>
    </source>
</reference>
<keyword evidence="2" id="KW-0472">Membrane</keyword>
<gene>
    <name evidence="3" type="ORF">RB653_006121</name>
</gene>
<feature type="region of interest" description="Disordered" evidence="1">
    <location>
        <begin position="14"/>
        <end position="60"/>
    </location>
</feature>
<dbReference type="InterPro" id="IPR042418">
    <property type="entry name" value="TXNDC15"/>
</dbReference>
<keyword evidence="4" id="KW-1185">Reference proteome</keyword>
<dbReference type="Proteomes" id="UP001344447">
    <property type="component" value="Unassembled WGS sequence"/>
</dbReference>
<evidence type="ECO:0000313" key="4">
    <source>
        <dbReference type="Proteomes" id="UP001344447"/>
    </source>
</evidence>
<evidence type="ECO:0000256" key="2">
    <source>
        <dbReference type="SAM" id="Phobius"/>
    </source>
</evidence>
<evidence type="ECO:0008006" key="5">
    <source>
        <dbReference type="Google" id="ProtNLM"/>
    </source>
</evidence>
<dbReference type="AlphaFoldDB" id="A0AAN7YTI4"/>
<dbReference type="InterPro" id="IPR036249">
    <property type="entry name" value="Thioredoxin-like_sf"/>
</dbReference>
<dbReference type="Gene3D" id="3.40.30.10">
    <property type="entry name" value="Glutaredoxin"/>
    <property type="match status" value="1"/>
</dbReference>
<name>A0AAN7YTI4_9MYCE</name>
<feature type="transmembrane region" description="Helical" evidence="2">
    <location>
        <begin position="91"/>
        <end position="110"/>
    </location>
</feature>
<keyword evidence="2" id="KW-1133">Transmembrane helix</keyword>